<dbReference type="Pfam" id="PF05380">
    <property type="entry name" value="Peptidase_A17"/>
    <property type="match status" value="1"/>
</dbReference>
<evidence type="ECO:0000313" key="1">
    <source>
        <dbReference type="EMBL" id="GFU58058.1"/>
    </source>
</evidence>
<dbReference type="PANTHER" id="PTHR47331">
    <property type="entry name" value="PHD-TYPE DOMAIN-CONTAINING PROTEIN"/>
    <property type="match status" value="1"/>
</dbReference>
<accession>A0A8X6URS5</accession>
<dbReference type="OrthoDB" id="6436822at2759"/>
<dbReference type="AlphaFoldDB" id="A0A8X6URS5"/>
<reference evidence="1" key="1">
    <citation type="submission" date="2020-08" db="EMBL/GenBank/DDBJ databases">
        <title>Multicomponent nature underlies the extraordinary mechanical properties of spider dragline silk.</title>
        <authorList>
            <person name="Kono N."/>
            <person name="Nakamura H."/>
            <person name="Mori M."/>
            <person name="Yoshida Y."/>
            <person name="Ohtoshi R."/>
            <person name="Malay A.D."/>
            <person name="Moran D.A.P."/>
            <person name="Tomita M."/>
            <person name="Numata K."/>
            <person name="Arakawa K."/>
        </authorList>
    </citation>
    <scope>NUCLEOTIDE SEQUENCE</scope>
</reference>
<organism evidence="1 2">
    <name type="scientific">Nephila pilipes</name>
    <name type="common">Giant wood spider</name>
    <name type="synonym">Nephila maculata</name>
    <dbReference type="NCBI Taxonomy" id="299642"/>
    <lineage>
        <taxon>Eukaryota</taxon>
        <taxon>Metazoa</taxon>
        <taxon>Ecdysozoa</taxon>
        <taxon>Arthropoda</taxon>
        <taxon>Chelicerata</taxon>
        <taxon>Arachnida</taxon>
        <taxon>Araneae</taxon>
        <taxon>Araneomorphae</taxon>
        <taxon>Entelegynae</taxon>
        <taxon>Araneoidea</taxon>
        <taxon>Nephilidae</taxon>
        <taxon>Nephila</taxon>
    </lineage>
</organism>
<dbReference type="Proteomes" id="UP000887013">
    <property type="component" value="Unassembled WGS sequence"/>
</dbReference>
<comment type="caution">
    <text evidence="1">The sequence shown here is derived from an EMBL/GenBank/DDBJ whole genome shotgun (WGS) entry which is preliminary data.</text>
</comment>
<dbReference type="EMBL" id="BMAW01040021">
    <property type="protein sequence ID" value="GFU58058.1"/>
    <property type="molecule type" value="Genomic_DNA"/>
</dbReference>
<keyword evidence="2" id="KW-1185">Reference proteome</keyword>
<dbReference type="InterPro" id="IPR008042">
    <property type="entry name" value="Retrotrans_Pao"/>
</dbReference>
<proteinExistence type="predicted"/>
<evidence type="ECO:0000313" key="2">
    <source>
        <dbReference type="Proteomes" id="UP000887013"/>
    </source>
</evidence>
<gene>
    <name evidence="1" type="primary">AVEN_153829_1</name>
    <name evidence="1" type="ORF">NPIL_295511</name>
</gene>
<sequence length="130" mass="14918">MKCLIQELWMNKITWDKDLPLKIVERWVNWCKALPILRKLKIPRCILDSKNAEINDIIEIHTFSDASKLANGTSIYVIVKKQHKVLVNLITSKTRVAPLKAITLPRLELLGALVAARLISNIQEIITIKR</sequence>
<name>A0A8X6URS5_NEPPI</name>
<protein>
    <submittedName>
        <fullName evidence="1">Integrase catalytic domain-containing protein</fullName>
    </submittedName>
</protein>